<keyword evidence="3" id="KW-1185">Reference proteome</keyword>
<evidence type="ECO:0000313" key="3">
    <source>
        <dbReference type="Proteomes" id="UP000075321"/>
    </source>
</evidence>
<reference evidence="2 3" key="1">
    <citation type="submission" date="2016-02" db="EMBL/GenBank/DDBJ databases">
        <title>Genome sequence of Halalkalicoccus paucihalophilus DSM 24557.</title>
        <authorList>
            <person name="Poehlein A."/>
            <person name="Daniel R."/>
        </authorList>
    </citation>
    <scope>NUCLEOTIDE SEQUENCE [LARGE SCALE GENOMIC DNA]</scope>
    <source>
        <strain evidence="2 3">DSM 24557</strain>
    </source>
</reference>
<protein>
    <recommendedName>
        <fullName evidence="1">UPF0261 domain-containing protein</fullName>
    </recommendedName>
</protein>
<comment type="caution">
    <text evidence="2">The sequence shown here is derived from an EMBL/GenBank/DDBJ whole genome shotgun (WGS) entry which is preliminary data.</text>
</comment>
<proteinExistence type="predicted"/>
<feature type="domain" description="UPF0261" evidence="1">
    <location>
        <begin position="1"/>
        <end position="120"/>
    </location>
</feature>
<dbReference type="PANTHER" id="PTHR31862:SF1">
    <property type="entry name" value="UPF0261 DOMAIN PROTEIN (AFU_ORTHOLOGUE AFUA_1G10120)"/>
    <property type="match status" value="1"/>
</dbReference>
<evidence type="ECO:0000259" key="1">
    <source>
        <dbReference type="Pfam" id="PF23189"/>
    </source>
</evidence>
<dbReference type="AlphaFoldDB" id="A0A151AAM7"/>
<dbReference type="Pfam" id="PF23189">
    <property type="entry name" value="UPF0261_C"/>
    <property type="match status" value="1"/>
</dbReference>
<dbReference type="Proteomes" id="UP000075321">
    <property type="component" value="Unassembled WGS sequence"/>
</dbReference>
<name>A0A151AAM7_9EURY</name>
<accession>A0A151AAM7</accession>
<organism evidence="2 3">
    <name type="scientific">Halalkalicoccus paucihalophilus</name>
    <dbReference type="NCBI Taxonomy" id="1008153"/>
    <lineage>
        <taxon>Archaea</taxon>
        <taxon>Methanobacteriati</taxon>
        <taxon>Methanobacteriota</taxon>
        <taxon>Stenosarchaea group</taxon>
        <taxon>Halobacteria</taxon>
        <taxon>Halobacteriales</taxon>
        <taxon>Halococcaceae</taxon>
        <taxon>Halalkalicoccus</taxon>
    </lineage>
</organism>
<dbReference type="PANTHER" id="PTHR31862">
    <property type="entry name" value="UPF0261 DOMAIN PROTEIN (AFU_ORTHOLOGUE AFUA_1G10120)"/>
    <property type="match status" value="1"/>
</dbReference>
<dbReference type="InterPro" id="IPR056778">
    <property type="entry name" value="UPF0261_C"/>
</dbReference>
<gene>
    <name evidence="2" type="ORF">HAPAU_31320</name>
</gene>
<dbReference type="InterPro" id="IPR051353">
    <property type="entry name" value="Tobamovirus_resist_UPF0261"/>
</dbReference>
<evidence type="ECO:0000313" key="2">
    <source>
        <dbReference type="EMBL" id="KYH24756.1"/>
    </source>
</evidence>
<dbReference type="EMBL" id="LTAZ01000012">
    <property type="protein sequence ID" value="KYH24756.1"/>
    <property type="molecule type" value="Genomic_DNA"/>
</dbReference>
<dbReference type="PATRIC" id="fig|1008153.3.peg.3266"/>
<dbReference type="Gene3D" id="3.40.50.12030">
    <property type="entry name" value="Uncharacterised protein family UPF0261, NC domain"/>
    <property type="match status" value="1"/>
</dbReference>
<sequence>MVNFGPCDSVPEEFEGRQFDIHNPQVTLMRTTPEENAQLGNIIAEKLNTATGPTALTVPLGGVSIIDIDGEDFHDPEADTALFEALRDHINGDVELIEMETAINDETFAITIAEKLDEYMRNTGTGPVS</sequence>